<name>A0A849SMG4_UNCEI</name>
<dbReference type="FunFam" id="3.90.226.10:FF:000017">
    <property type="entry name" value="Propionyl-CoA carboxylase subunit beta 5"/>
    <property type="match status" value="1"/>
</dbReference>
<gene>
    <name evidence="5" type="ORF">HOP12_12490</name>
</gene>
<evidence type="ECO:0000256" key="1">
    <source>
        <dbReference type="ARBA" id="ARBA00006102"/>
    </source>
</evidence>
<feature type="domain" description="CoA carboxyltransferase C-terminal" evidence="4">
    <location>
        <begin position="263"/>
        <end position="498"/>
    </location>
</feature>
<dbReference type="InterPro" id="IPR011763">
    <property type="entry name" value="COA_CT_C"/>
</dbReference>
<dbReference type="InterPro" id="IPR029045">
    <property type="entry name" value="ClpP/crotonase-like_dom_sf"/>
</dbReference>
<evidence type="ECO:0000313" key="5">
    <source>
        <dbReference type="EMBL" id="NOT34973.1"/>
    </source>
</evidence>
<dbReference type="FunFam" id="3.90.226.10:FF:000016">
    <property type="entry name" value="Propionyl-CoA carboxylase, beta subunit"/>
    <property type="match status" value="1"/>
</dbReference>
<evidence type="ECO:0000259" key="3">
    <source>
        <dbReference type="PROSITE" id="PS50980"/>
    </source>
</evidence>
<organism evidence="5 6">
    <name type="scientific">Eiseniibacteriota bacterium</name>
    <dbReference type="NCBI Taxonomy" id="2212470"/>
    <lineage>
        <taxon>Bacteria</taxon>
        <taxon>Candidatus Eiseniibacteriota</taxon>
    </lineage>
</organism>
<comment type="similarity">
    <text evidence="1">Belongs to the AccD/PCCB family.</text>
</comment>
<dbReference type="Proteomes" id="UP000580839">
    <property type="component" value="Unassembled WGS sequence"/>
</dbReference>
<sequence>MTRQSRLDELQRRREQSLAGGGPERVAKIHARGRLTARERLELLYDSGSFVEIGAFVTHRSNDFGMERNRITGDGVVAGWGAVDGRLVYAFAQDFTVFGGTMSEANAKKICAIMDLALDNGAPIVGLNDSGGARIQEGVVSLGAYAEVFLRNTLASGVVPQISAVMGPCAGGAVYSPAITDFTIMVEGTSHMFVTGPEVIKAVTSEEVSFEELGGAMTHNTKSGVAHFAARDDADAIRHVKRLLSFLPGNNTEDAPRRACTDPIDRREAALATLIPESSDKPYDMKDVIRAVVDDGDFFEVHEHFAGNIVVGFARLNGRPVGVVGNQPKVLAGVLDIDSSVKAARFVRFCDAFNVPLVTFEDVPGFLPGTRQEWGGIIRHGAKLLYAYCEATVPKLTVVTRKAYGGAYDVMSSKHIRGDYNVAWPSAEMAVMGAEGAVNILHREELSKAADPVAERKKLVDSYNEKFASPWVAAELGYLDDVIEPQDTRPRLIAALEMLRNKRQSMPTKKHGNPPL</sequence>
<dbReference type="PROSITE" id="PS50989">
    <property type="entry name" value="COA_CT_CTER"/>
    <property type="match status" value="1"/>
</dbReference>
<dbReference type="GO" id="GO:0003989">
    <property type="term" value="F:acetyl-CoA carboxylase activity"/>
    <property type="evidence" value="ECO:0007669"/>
    <property type="project" value="UniProtKB-ARBA"/>
</dbReference>
<evidence type="ECO:0000313" key="6">
    <source>
        <dbReference type="Proteomes" id="UP000580839"/>
    </source>
</evidence>
<dbReference type="GO" id="GO:0004658">
    <property type="term" value="F:propionyl-CoA carboxylase activity"/>
    <property type="evidence" value="ECO:0007669"/>
    <property type="project" value="UniProtKB-ARBA"/>
</dbReference>
<dbReference type="SUPFAM" id="SSF52096">
    <property type="entry name" value="ClpP/crotonase"/>
    <property type="match status" value="2"/>
</dbReference>
<dbReference type="EMBL" id="JABFRW010000161">
    <property type="protein sequence ID" value="NOT34973.1"/>
    <property type="molecule type" value="Genomic_DNA"/>
</dbReference>
<evidence type="ECO:0000259" key="4">
    <source>
        <dbReference type="PROSITE" id="PS50989"/>
    </source>
</evidence>
<dbReference type="GO" id="GO:0015977">
    <property type="term" value="P:carbon fixation"/>
    <property type="evidence" value="ECO:0007669"/>
    <property type="project" value="UniProtKB-ARBA"/>
</dbReference>
<protein>
    <submittedName>
        <fullName evidence="5">Acyl-CoA carboxylase subunit beta</fullName>
    </submittedName>
</protein>
<dbReference type="InterPro" id="IPR011762">
    <property type="entry name" value="COA_CT_N"/>
</dbReference>
<dbReference type="PANTHER" id="PTHR43842">
    <property type="entry name" value="PROPIONYL-COA CARBOXYLASE BETA CHAIN"/>
    <property type="match status" value="1"/>
</dbReference>
<feature type="region of interest" description="Disordered" evidence="2">
    <location>
        <begin position="1"/>
        <end position="23"/>
    </location>
</feature>
<reference evidence="5 6" key="1">
    <citation type="submission" date="2020-04" db="EMBL/GenBank/DDBJ databases">
        <title>Metagenomic profiling of ammonia- and methane-oxidizing microorganisms in a Dutch drinking water treatment plant.</title>
        <authorList>
            <person name="Poghosyan L."/>
            <person name="Leucker S."/>
        </authorList>
    </citation>
    <scope>NUCLEOTIDE SEQUENCE [LARGE SCALE GENOMIC DNA]</scope>
    <source>
        <strain evidence="5">S-RSF-IL-03</strain>
    </source>
</reference>
<accession>A0A849SMG4</accession>
<dbReference type="InterPro" id="IPR034733">
    <property type="entry name" value="AcCoA_carboxyl_beta"/>
</dbReference>
<comment type="caution">
    <text evidence="5">The sequence shown here is derived from an EMBL/GenBank/DDBJ whole genome shotgun (WGS) entry which is preliminary data.</text>
</comment>
<dbReference type="AlphaFoldDB" id="A0A849SMG4"/>
<evidence type="ECO:0000256" key="2">
    <source>
        <dbReference type="SAM" id="MobiDB-lite"/>
    </source>
</evidence>
<feature type="domain" description="CoA carboxyltransferase N-terminal" evidence="3">
    <location>
        <begin position="3"/>
        <end position="259"/>
    </location>
</feature>
<dbReference type="InterPro" id="IPR051047">
    <property type="entry name" value="AccD/PCCB"/>
</dbReference>
<dbReference type="PANTHER" id="PTHR43842:SF2">
    <property type="entry name" value="PROPIONYL-COA CARBOXYLASE BETA CHAIN, MITOCHONDRIAL"/>
    <property type="match status" value="1"/>
</dbReference>
<dbReference type="Pfam" id="PF01039">
    <property type="entry name" value="Carboxyl_trans"/>
    <property type="match status" value="1"/>
</dbReference>
<dbReference type="GO" id="GO:0009317">
    <property type="term" value="C:acetyl-CoA carboxylase complex"/>
    <property type="evidence" value="ECO:0007669"/>
    <property type="project" value="TreeGrafter"/>
</dbReference>
<feature type="compositionally biased region" description="Basic and acidic residues" evidence="2">
    <location>
        <begin position="1"/>
        <end position="16"/>
    </location>
</feature>
<proteinExistence type="inferred from homology"/>
<dbReference type="Gene3D" id="3.90.226.10">
    <property type="entry name" value="2-enoyl-CoA Hydratase, Chain A, domain 1"/>
    <property type="match status" value="2"/>
</dbReference>
<dbReference type="PROSITE" id="PS50980">
    <property type="entry name" value="COA_CT_NTER"/>
    <property type="match status" value="1"/>
</dbReference>